<feature type="transmembrane region" description="Helical" evidence="1">
    <location>
        <begin position="12"/>
        <end position="33"/>
    </location>
</feature>
<protein>
    <submittedName>
        <fullName evidence="2">Uncharacterized protein</fullName>
    </submittedName>
</protein>
<evidence type="ECO:0000256" key="1">
    <source>
        <dbReference type="SAM" id="Phobius"/>
    </source>
</evidence>
<dbReference type="EMBL" id="CBSW010000216">
    <property type="protein sequence ID" value="CDG98038.1"/>
    <property type="molecule type" value="Genomic_DNA"/>
</dbReference>
<keyword evidence="1" id="KW-0812">Transmembrane</keyword>
<gene>
    <name evidence="2" type="ORF">XBP1_2930002</name>
</gene>
<keyword evidence="1" id="KW-1133">Transmembrane helix</keyword>
<keyword evidence="1" id="KW-0472">Membrane</keyword>
<comment type="caution">
    <text evidence="2">The sequence shown here is derived from an EMBL/GenBank/DDBJ whole genome shotgun (WGS) entry which is preliminary data.</text>
</comment>
<accession>A0A077NHZ7</accession>
<dbReference type="PROSITE" id="PS51257">
    <property type="entry name" value="PROKAR_LIPOPROTEIN"/>
    <property type="match status" value="1"/>
</dbReference>
<proteinExistence type="predicted"/>
<sequence>MPLPCRSLPVGVSPTSFVAMVLILSFGISCYVLKYNPVQSRHLGSRKPIQTSIKHPFSDALQNFVKSESVNPLMQNLRICFHY</sequence>
<reference evidence="2" key="1">
    <citation type="submission" date="2013-07" db="EMBL/GenBank/DDBJ databases">
        <title>Sub-species coevolution in mutualistic symbiosis.</title>
        <authorList>
            <person name="Murfin K."/>
            <person name="Klassen J."/>
            <person name="Lee M."/>
            <person name="Forst S."/>
            <person name="Stock P."/>
            <person name="Goodrich-Blair H."/>
        </authorList>
    </citation>
    <scope>NUCLEOTIDE SEQUENCE [LARGE SCALE GENOMIC DNA]</scope>
    <source>
        <strain evidence="2">Puntauvense</strain>
    </source>
</reference>
<dbReference type="Proteomes" id="UP000028511">
    <property type="component" value="Unassembled WGS sequence"/>
</dbReference>
<organism evidence="2 3">
    <name type="scientific">Xenorhabdus bovienii str. puntauvense</name>
    <dbReference type="NCBI Taxonomy" id="1398201"/>
    <lineage>
        <taxon>Bacteria</taxon>
        <taxon>Pseudomonadati</taxon>
        <taxon>Pseudomonadota</taxon>
        <taxon>Gammaproteobacteria</taxon>
        <taxon>Enterobacterales</taxon>
        <taxon>Morganellaceae</taxon>
        <taxon>Xenorhabdus</taxon>
    </lineage>
</organism>
<dbReference type="AlphaFoldDB" id="A0A077NHZ7"/>
<name>A0A077NHZ7_XENBV</name>
<evidence type="ECO:0000313" key="2">
    <source>
        <dbReference type="EMBL" id="CDG98038.1"/>
    </source>
</evidence>
<dbReference type="HOGENOM" id="CLU_2541786_0_0_6"/>
<evidence type="ECO:0000313" key="3">
    <source>
        <dbReference type="Proteomes" id="UP000028511"/>
    </source>
</evidence>